<dbReference type="OrthoDB" id="4023212at2759"/>
<feature type="region of interest" description="Disordered" evidence="1">
    <location>
        <begin position="204"/>
        <end position="230"/>
    </location>
</feature>
<feature type="compositionally biased region" description="Basic and acidic residues" evidence="1">
    <location>
        <begin position="211"/>
        <end position="221"/>
    </location>
</feature>
<keyword evidence="3" id="KW-1185">Reference proteome</keyword>
<sequence>MKIPTHLIPHSYEEESSREGSSSQDETNHNQRHHNLYTFISPRPDIHEMIERTHIEEIDAFNVGRNTVELIKNDQNQLEVYDNENEIKDEEDEDCSSEVLENPSEADLFLNIVKTPSNQSKLESIEIISDGELQRNTTTSTNNDFTVSLSPSTATFSFQPTIEENPNEHEGSSVINQKKLATSFFPTVPKREIYGIMLPNESTSLIPNQEESNHKEEEVEKMSPSTPPNLINLKFATPKDRIFDVSTKMDHTVSPVTPMSISLTTPTKTTHLYSTNGQEIPKSILARNIVGQSTPHYEKLPLLDPIEFSTEKHSPNTDEELVSFIVSKNKSLSHHQKWLETSSSLPPSSPSVQTFNGDEAGSNRKNYKHVFQLKRITNIEDTLDDEDNEEECRNNSSQKISPYFDSQEKCIQFMHPGKKKHLKDLFHKNITTSNNNNKSTLNHSTVTLTPNIRTESSLISLNSPVLLTLESNKLDQNKHTCRSPTHTIHHKSSDSPSSIPLLYSPNQSMVSRKISSSSGRTASSKDTMIEVLGKPETTDSSYNSSREFIPTRAPPPPKINNYHNAHHDADIEENGSSSQSSKISKQEKFQEFSKKLFKKSSQSSFEAKSLYEKLIRKEKKRHRDNHLGVDKNIQTDDITNTLTLEMHDIKKKREKQYKEDVTSSLKSFLDAKSSNNVVDSFKDYVERSLI</sequence>
<organism evidence="2 3">
    <name type="scientific">Candida tropicalis (strain ATCC MYA-3404 / T1)</name>
    <name type="common">Yeast</name>
    <dbReference type="NCBI Taxonomy" id="294747"/>
    <lineage>
        <taxon>Eukaryota</taxon>
        <taxon>Fungi</taxon>
        <taxon>Dikarya</taxon>
        <taxon>Ascomycota</taxon>
        <taxon>Saccharomycotina</taxon>
        <taxon>Pichiomycetes</taxon>
        <taxon>Debaryomycetaceae</taxon>
        <taxon>Candida/Lodderomyces clade</taxon>
        <taxon>Candida</taxon>
    </lineage>
</organism>
<dbReference type="HOGENOM" id="CLU_426404_0_0_1"/>
<feature type="region of interest" description="Disordered" evidence="1">
    <location>
        <begin position="477"/>
        <end position="564"/>
    </location>
</feature>
<evidence type="ECO:0000313" key="3">
    <source>
        <dbReference type="Proteomes" id="UP000002037"/>
    </source>
</evidence>
<dbReference type="VEuPathDB" id="FungiDB:CTRG_04083"/>
<evidence type="ECO:0000313" key="2">
    <source>
        <dbReference type="EMBL" id="EER32412.1"/>
    </source>
</evidence>
<feature type="region of interest" description="Disordered" evidence="1">
    <location>
        <begin position="340"/>
        <end position="363"/>
    </location>
</feature>
<gene>
    <name evidence="2" type="ORF">CTRG_04083</name>
</gene>
<feature type="region of interest" description="Disordered" evidence="1">
    <location>
        <begin position="1"/>
        <end position="33"/>
    </location>
</feature>
<dbReference type="KEGG" id="ctp:CTRG_04083"/>
<dbReference type="STRING" id="294747.C5MCY2"/>
<reference evidence="2 3" key="1">
    <citation type="journal article" date="2009" name="Nature">
        <title>Evolution of pathogenicity and sexual reproduction in eight Candida genomes.</title>
        <authorList>
            <person name="Butler G."/>
            <person name="Rasmussen M.D."/>
            <person name="Lin M.F."/>
            <person name="Santos M.A."/>
            <person name="Sakthikumar S."/>
            <person name="Munro C.A."/>
            <person name="Rheinbay E."/>
            <person name="Grabherr M."/>
            <person name="Forche A."/>
            <person name="Reedy J.L."/>
            <person name="Agrafioti I."/>
            <person name="Arnaud M.B."/>
            <person name="Bates S."/>
            <person name="Brown A.J."/>
            <person name="Brunke S."/>
            <person name="Costanzo M.C."/>
            <person name="Fitzpatrick D.A."/>
            <person name="de Groot P.W."/>
            <person name="Harris D."/>
            <person name="Hoyer L.L."/>
            <person name="Hube B."/>
            <person name="Klis F.M."/>
            <person name="Kodira C."/>
            <person name="Lennard N."/>
            <person name="Logue M.E."/>
            <person name="Martin R."/>
            <person name="Neiman A.M."/>
            <person name="Nikolaou E."/>
            <person name="Quail M.A."/>
            <person name="Quinn J."/>
            <person name="Santos M.C."/>
            <person name="Schmitzberger F.F."/>
            <person name="Sherlock G."/>
            <person name="Shah P."/>
            <person name="Silverstein K.A."/>
            <person name="Skrzypek M.S."/>
            <person name="Soll D."/>
            <person name="Staggs R."/>
            <person name="Stansfield I."/>
            <person name="Stumpf M.P."/>
            <person name="Sudbery P.E."/>
            <person name="Srikantha T."/>
            <person name="Zeng Q."/>
            <person name="Berman J."/>
            <person name="Berriman M."/>
            <person name="Heitman J."/>
            <person name="Gow N.A."/>
            <person name="Lorenz M.C."/>
            <person name="Birren B.W."/>
            <person name="Kellis M."/>
            <person name="Cuomo C.A."/>
        </authorList>
    </citation>
    <scope>NUCLEOTIDE SEQUENCE [LARGE SCALE GENOMIC DNA]</scope>
    <source>
        <strain evidence="3">ATCC MYA-3404 / T1</strain>
    </source>
</reference>
<dbReference type="AlphaFoldDB" id="C5MCY2"/>
<dbReference type="GeneID" id="8297061"/>
<dbReference type="Proteomes" id="UP000002037">
    <property type="component" value="Unassembled WGS sequence"/>
</dbReference>
<proteinExistence type="predicted"/>
<feature type="compositionally biased region" description="Polar residues" evidence="1">
    <location>
        <begin position="494"/>
        <end position="526"/>
    </location>
</feature>
<accession>C5MCY2</accession>
<protein>
    <submittedName>
        <fullName evidence="2">Uncharacterized protein</fullName>
    </submittedName>
</protein>
<dbReference type="RefSeq" id="XP_002549786.1">
    <property type="nucleotide sequence ID" value="XM_002549740.1"/>
</dbReference>
<dbReference type="EMBL" id="GG692399">
    <property type="protein sequence ID" value="EER32412.1"/>
    <property type="molecule type" value="Genomic_DNA"/>
</dbReference>
<name>C5MCY2_CANTT</name>
<evidence type="ECO:0000256" key="1">
    <source>
        <dbReference type="SAM" id="MobiDB-lite"/>
    </source>
</evidence>